<dbReference type="InterPro" id="IPR002302">
    <property type="entry name" value="Leu-tRNA-ligase"/>
</dbReference>
<proteinExistence type="inferred from homology"/>
<dbReference type="HAMAP" id="MF_00049_B">
    <property type="entry name" value="Leu_tRNA_synth_B"/>
    <property type="match status" value="1"/>
</dbReference>
<reference evidence="15 16" key="1">
    <citation type="submission" date="2019-07" db="EMBL/GenBank/DDBJ databases">
        <title>The pathways for chlorine oxyanion respiration interact through the shared metabolite chlorate.</title>
        <authorList>
            <person name="Barnum T.P."/>
            <person name="Cheng Y."/>
            <person name="Hill K.A."/>
            <person name="Lucas L.N."/>
            <person name="Carlson H.K."/>
            <person name="Coates J.D."/>
        </authorList>
    </citation>
    <scope>NUCLEOTIDE SEQUENCE [LARGE SCALE GENOMIC DNA]</scope>
    <source>
        <strain evidence="15 16">SFB-1</strain>
    </source>
</reference>
<dbReference type="Gene3D" id="3.90.740.10">
    <property type="entry name" value="Valyl/Leucyl/Isoleucyl-tRNA synthetase, editing domain"/>
    <property type="match status" value="1"/>
</dbReference>
<dbReference type="GO" id="GO:0005524">
    <property type="term" value="F:ATP binding"/>
    <property type="evidence" value="ECO:0007669"/>
    <property type="project" value="UniProtKB-UniRule"/>
</dbReference>
<dbReference type="Pfam" id="PF00133">
    <property type="entry name" value="tRNA-synt_1"/>
    <property type="match status" value="2"/>
</dbReference>
<feature type="domain" description="Aminoacyl-tRNA synthetase class Ia" evidence="11">
    <location>
        <begin position="614"/>
        <end position="666"/>
    </location>
</feature>
<evidence type="ECO:0000256" key="9">
    <source>
        <dbReference type="HAMAP-Rule" id="MF_00049"/>
    </source>
</evidence>
<evidence type="ECO:0000256" key="5">
    <source>
        <dbReference type="ARBA" id="ARBA00022840"/>
    </source>
</evidence>
<feature type="domain" description="Aminoacyl-tRNA synthetase class Ia" evidence="11">
    <location>
        <begin position="424"/>
        <end position="579"/>
    </location>
</feature>
<dbReference type="GO" id="GO:0002161">
    <property type="term" value="F:aminoacyl-tRNA deacylase activity"/>
    <property type="evidence" value="ECO:0007669"/>
    <property type="project" value="InterPro"/>
</dbReference>
<dbReference type="FunFam" id="1.10.730.10:FF:000003">
    <property type="entry name" value="Leucine--tRNA ligase"/>
    <property type="match status" value="1"/>
</dbReference>
<evidence type="ECO:0000256" key="7">
    <source>
        <dbReference type="ARBA" id="ARBA00023146"/>
    </source>
</evidence>
<dbReference type="PROSITE" id="PS00178">
    <property type="entry name" value="AA_TRNA_LIGASE_I"/>
    <property type="match status" value="1"/>
</dbReference>
<dbReference type="SUPFAM" id="SSF52374">
    <property type="entry name" value="Nucleotidylyl transferase"/>
    <property type="match status" value="1"/>
</dbReference>
<comment type="similarity">
    <text evidence="1 9 10">Belongs to the class-I aminoacyl-tRNA synthetase family.</text>
</comment>
<dbReference type="CDD" id="cd00812">
    <property type="entry name" value="LeuRS_core"/>
    <property type="match status" value="1"/>
</dbReference>
<evidence type="ECO:0000256" key="6">
    <source>
        <dbReference type="ARBA" id="ARBA00022917"/>
    </source>
</evidence>
<dbReference type="Gene3D" id="2.20.28.290">
    <property type="match status" value="1"/>
</dbReference>
<dbReference type="GO" id="GO:0005829">
    <property type="term" value="C:cytosol"/>
    <property type="evidence" value="ECO:0007669"/>
    <property type="project" value="TreeGrafter"/>
</dbReference>
<dbReference type="InterPro" id="IPR002300">
    <property type="entry name" value="aa-tRNA-synth_Ia"/>
</dbReference>
<feature type="binding site" evidence="9">
    <location>
        <position position="630"/>
    </location>
    <ligand>
        <name>ATP</name>
        <dbReference type="ChEBI" id="CHEBI:30616"/>
    </ligand>
</feature>
<evidence type="ECO:0000256" key="10">
    <source>
        <dbReference type="RuleBase" id="RU363035"/>
    </source>
</evidence>
<dbReference type="PRINTS" id="PR00985">
    <property type="entry name" value="TRNASYNTHLEU"/>
</dbReference>
<organism evidence="15 16">
    <name type="scientific">Denitromonas halophila</name>
    <dbReference type="NCBI Taxonomy" id="1629404"/>
    <lineage>
        <taxon>Bacteria</taxon>
        <taxon>Pseudomonadati</taxon>
        <taxon>Pseudomonadota</taxon>
        <taxon>Betaproteobacteria</taxon>
        <taxon>Rhodocyclales</taxon>
        <taxon>Zoogloeaceae</taxon>
        <taxon>Denitromonas</taxon>
    </lineage>
</organism>
<dbReference type="InterPro" id="IPR001412">
    <property type="entry name" value="aa-tRNA-synth_I_CS"/>
</dbReference>
<name>A0A557RC54_9RHOO</name>
<keyword evidence="4 9" id="KW-0547">Nucleotide-binding</keyword>
<dbReference type="Pfam" id="PF13603">
    <property type="entry name" value="tRNA-synt_1_2"/>
    <property type="match status" value="1"/>
</dbReference>
<dbReference type="FunFam" id="3.40.50.620:FF:000003">
    <property type="entry name" value="Leucine--tRNA ligase"/>
    <property type="match status" value="1"/>
</dbReference>
<evidence type="ECO:0000256" key="3">
    <source>
        <dbReference type="ARBA" id="ARBA00022598"/>
    </source>
</evidence>
<evidence type="ECO:0000259" key="11">
    <source>
        <dbReference type="Pfam" id="PF00133"/>
    </source>
</evidence>
<dbReference type="NCBIfam" id="TIGR00396">
    <property type="entry name" value="leuS_bact"/>
    <property type="match status" value="1"/>
</dbReference>
<keyword evidence="2 9" id="KW-0963">Cytoplasm</keyword>
<comment type="catalytic activity">
    <reaction evidence="8 9">
        <text>tRNA(Leu) + L-leucine + ATP = L-leucyl-tRNA(Leu) + AMP + diphosphate</text>
        <dbReference type="Rhea" id="RHEA:11688"/>
        <dbReference type="Rhea" id="RHEA-COMP:9613"/>
        <dbReference type="Rhea" id="RHEA-COMP:9622"/>
        <dbReference type="ChEBI" id="CHEBI:30616"/>
        <dbReference type="ChEBI" id="CHEBI:33019"/>
        <dbReference type="ChEBI" id="CHEBI:57427"/>
        <dbReference type="ChEBI" id="CHEBI:78442"/>
        <dbReference type="ChEBI" id="CHEBI:78494"/>
        <dbReference type="ChEBI" id="CHEBI:456215"/>
        <dbReference type="EC" id="6.1.1.4"/>
    </reaction>
</comment>
<evidence type="ECO:0000259" key="14">
    <source>
        <dbReference type="Pfam" id="PF13603"/>
    </source>
</evidence>
<evidence type="ECO:0000259" key="13">
    <source>
        <dbReference type="Pfam" id="PF09334"/>
    </source>
</evidence>
<dbReference type="InterPro" id="IPR013155">
    <property type="entry name" value="M/V/L/I-tRNA-synth_anticd-bd"/>
</dbReference>
<sequence length="872" mass="97267">MQDKYTPAAIETASQQYWDSARSFEVSEDPTRPKYYCLSMFPYPSGKLHMGHVRNYSLGDMLSRYHRMRGYNVLQPMGWDAFGLPAENAAIKNNVPPAKWTYDNIAYMKQQLKSLGFAIDWRRELATCQPDYYKWNQWFFLRMLEKGIAERKTQVVNWDPVDQTVLANEQVIDGRGWRTGALVEKREIPGYYLKITDYAEELLADLDTLDGWPERVRVMQKNWIGRSEGVDVHFPYDLSTTGKAGVLKVFTTRADTLMGATYVAVAAEHPLAQQAAQGNAELAAFISECQHGSQAEADMATMEKKGMDTGLRVVHPISGEYLSVWVANYVLMGYGEGAVMAVPAHDERDFAFATKYTLPITMVVGSTLGAYSDVTAPWQDAYAEPGKLVNSGKYNGLRSLEAIDAIAADLETKGLGAKRVQFRLRDWGVSRQRYWGCPIPIIHCDSCGAVPVPDEQLPVVLPEDCVPDGSGNPLAKREDFLACDCPKCGKPARRETDTMDTFVDSSWYYARYATAQGDAGMVDGETNYWMPVDQYIGGIEHAILHLLYSRFWTKAMRDIGLVNYREPFTNLLTQGMVLNNAFFHKPEGGGKNYFWEKDIEIGRDAKGHITGATLSADGTVLEHELTTMSKSKNNGVDPQSLIEQYGADTARFFMMFAAPPEQTLEWSDSGVEGAFRFLRRVWNFGHRYATEMRVALPAERTLGKGKLPDALAEVRREIHSCLKQANYDFGKHQFNTVASASMKMLNALEKAPADDASAHAELTEEGLSILLRLLNPITPHIAHTLWRDCGFGDDILNAAWPEVDENALIQDEIELMLQINGKLRGSIKVAADAARDAIEQIALADAAAVKAMDGKPARKIVVVPGRLVNIVC</sequence>
<evidence type="ECO:0000256" key="4">
    <source>
        <dbReference type="ARBA" id="ARBA00022741"/>
    </source>
</evidence>
<dbReference type="Gene3D" id="3.40.50.620">
    <property type="entry name" value="HUPs"/>
    <property type="match status" value="2"/>
</dbReference>
<comment type="caution">
    <text evidence="15">The sequence shown here is derived from an EMBL/GenBank/DDBJ whole genome shotgun (WGS) entry which is preliminary data.</text>
</comment>
<dbReference type="AlphaFoldDB" id="A0A557RC54"/>
<dbReference type="InterPro" id="IPR025709">
    <property type="entry name" value="Leu_tRNA-synth_edit"/>
</dbReference>
<dbReference type="InterPro" id="IPR014729">
    <property type="entry name" value="Rossmann-like_a/b/a_fold"/>
</dbReference>
<dbReference type="InterPro" id="IPR009080">
    <property type="entry name" value="tRNAsynth_Ia_anticodon-bd"/>
</dbReference>
<evidence type="ECO:0000256" key="8">
    <source>
        <dbReference type="ARBA" id="ARBA00047469"/>
    </source>
</evidence>
<accession>A0A557RC54</accession>
<dbReference type="FunFam" id="3.40.50.620:FF:000056">
    <property type="entry name" value="Leucine--tRNA ligase"/>
    <property type="match status" value="1"/>
</dbReference>
<evidence type="ECO:0000256" key="2">
    <source>
        <dbReference type="ARBA" id="ARBA00022490"/>
    </source>
</evidence>
<dbReference type="EMBL" id="VMNI01000004">
    <property type="protein sequence ID" value="TVO78940.1"/>
    <property type="molecule type" value="Genomic_DNA"/>
</dbReference>
<dbReference type="GO" id="GO:0004823">
    <property type="term" value="F:leucine-tRNA ligase activity"/>
    <property type="evidence" value="ECO:0007669"/>
    <property type="project" value="UniProtKB-UniRule"/>
</dbReference>
<feature type="short sequence motif" description="'KMSKS' region" evidence="9">
    <location>
        <begin position="627"/>
        <end position="631"/>
    </location>
</feature>
<dbReference type="Gene3D" id="1.10.730.10">
    <property type="entry name" value="Isoleucyl-tRNA Synthetase, Domain 1"/>
    <property type="match status" value="1"/>
</dbReference>
<feature type="domain" description="Methionyl/Leucyl tRNA synthetase" evidence="13">
    <location>
        <begin position="39"/>
        <end position="171"/>
    </location>
</feature>
<dbReference type="GO" id="GO:0006429">
    <property type="term" value="P:leucyl-tRNA aminoacylation"/>
    <property type="evidence" value="ECO:0007669"/>
    <property type="project" value="UniProtKB-UniRule"/>
</dbReference>
<dbReference type="Proteomes" id="UP000318349">
    <property type="component" value="Unassembled WGS sequence"/>
</dbReference>
<evidence type="ECO:0000259" key="12">
    <source>
        <dbReference type="Pfam" id="PF08264"/>
    </source>
</evidence>
<feature type="domain" description="Methionyl/Valyl/Leucyl/Isoleucyl-tRNA synthetase anticodon-binding" evidence="12">
    <location>
        <begin position="714"/>
        <end position="834"/>
    </location>
</feature>
<dbReference type="EC" id="6.1.1.4" evidence="9"/>
<evidence type="ECO:0000313" key="16">
    <source>
        <dbReference type="Proteomes" id="UP000318349"/>
    </source>
</evidence>
<feature type="short sequence motif" description="'HIGH' region" evidence="9">
    <location>
        <begin position="42"/>
        <end position="52"/>
    </location>
</feature>
<dbReference type="Pfam" id="PF09334">
    <property type="entry name" value="tRNA-synt_1g"/>
    <property type="match status" value="1"/>
</dbReference>
<dbReference type="PANTHER" id="PTHR43740">
    <property type="entry name" value="LEUCYL-TRNA SYNTHETASE"/>
    <property type="match status" value="1"/>
</dbReference>
<dbReference type="PANTHER" id="PTHR43740:SF2">
    <property type="entry name" value="LEUCINE--TRNA LIGASE, MITOCHONDRIAL"/>
    <property type="match status" value="1"/>
</dbReference>
<keyword evidence="5 9" id="KW-0067">ATP-binding</keyword>
<keyword evidence="6 9" id="KW-0648">Protein biosynthesis</keyword>
<keyword evidence="3 9" id="KW-0436">Ligase</keyword>
<keyword evidence="7 9" id="KW-0030">Aminoacyl-tRNA synthetase</keyword>
<dbReference type="FunFam" id="3.90.740.10:FF:000012">
    <property type="entry name" value="Leucine--tRNA ligase"/>
    <property type="match status" value="1"/>
</dbReference>
<dbReference type="SUPFAM" id="SSF47323">
    <property type="entry name" value="Anticodon-binding domain of a subclass of class I aminoacyl-tRNA synthetases"/>
    <property type="match status" value="1"/>
</dbReference>
<dbReference type="FunFam" id="3.10.20.590:FF:000001">
    <property type="entry name" value="Leucine--tRNA ligase"/>
    <property type="match status" value="1"/>
</dbReference>
<protein>
    <recommendedName>
        <fullName evidence="9">Leucine--tRNA ligase</fullName>
        <ecNumber evidence="9">6.1.1.4</ecNumber>
    </recommendedName>
    <alternativeName>
        <fullName evidence="9">Leucyl-tRNA synthetase</fullName>
        <shortName evidence="9">LeuRS</shortName>
    </alternativeName>
</protein>
<evidence type="ECO:0000256" key="1">
    <source>
        <dbReference type="ARBA" id="ARBA00005594"/>
    </source>
</evidence>
<dbReference type="Pfam" id="PF08264">
    <property type="entry name" value="Anticodon_1"/>
    <property type="match status" value="1"/>
</dbReference>
<dbReference type="CDD" id="cd07958">
    <property type="entry name" value="Anticodon_Ia_Leu_BEm"/>
    <property type="match status" value="1"/>
</dbReference>
<evidence type="ECO:0000313" key="15">
    <source>
        <dbReference type="EMBL" id="TVO78940.1"/>
    </source>
</evidence>
<feature type="domain" description="Leucyl-tRNA synthetase editing" evidence="14">
    <location>
        <begin position="221"/>
        <end position="410"/>
    </location>
</feature>
<dbReference type="SUPFAM" id="SSF50677">
    <property type="entry name" value="ValRS/IleRS/LeuRS editing domain"/>
    <property type="match status" value="1"/>
</dbReference>
<dbReference type="InterPro" id="IPR015413">
    <property type="entry name" value="Methionyl/Leucyl_tRNA_Synth"/>
</dbReference>
<comment type="subcellular location">
    <subcellularLocation>
        <location evidence="9">Cytoplasm</location>
    </subcellularLocation>
</comment>
<dbReference type="InterPro" id="IPR009008">
    <property type="entry name" value="Val/Leu/Ile-tRNA-synth_edit"/>
</dbReference>
<dbReference type="Gene3D" id="3.10.20.590">
    <property type="match status" value="1"/>
</dbReference>
<gene>
    <name evidence="9" type="primary">leuS</name>
    <name evidence="15" type="ORF">FHP89_04605</name>
</gene>